<dbReference type="GO" id="GO:0097526">
    <property type="term" value="C:spliceosomal tri-snRNP complex"/>
    <property type="evidence" value="ECO:0000318"/>
    <property type="project" value="GO_Central"/>
</dbReference>
<protein>
    <recommendedName>
        <fullName evidence="9">LSM complex subunit LSM4</fullName>
    </recommendedName>
</protein>
<dbReference type="HOGENOM" id="CLU_099537_0_0_1"/>
<keyword evidence="8 9" id="KW-0687">Ribonucleoprotein</keyword>
<dbReference type="Proteomes" id="UP000000591">
    <property type="component" value="Chromosome VII"/>
</dbReference>
<dbReference type="InterPro" id="IPR027141">
    <property type="entry name" value="LSm4/Sm_D1/D3"/>
</dbReference>
<reference evidence="12 13" key="1">
    <citation type="journal article" date="2004" name="Science">
        <title>The Ashbya gossypii genome as a tool for mapping the ancient Saccharomyces cerevisiae genome.</title>
        <authorList>
            <person name="Dietrich F.S."/>
            <person name="Voegeli S."/>
            <person name="Brachat S."/>
            <person name="Lerch A."/>
            <person name="Gates K."/>
            <person name="Steiner S."/>
            <person name="Mohr C."/>
            <person name="Pohlmann R."/>
            <person name="Luedi P."/>
            <person name="Choi S."/>
            <person name="Wing R.A."/>
            <person name="Flavier A."/>
            <person name="Gaffney T.D."/>
            <person name="Philippsen P."/>
        </authorList>
    </citation>
    <scope>NUCLEOTIDE SEQUENCE [LARGE SCALE GENOMIC DNA]</scope>
    <source>
        <strain evidence="13">ATCC 10895 / CBS 109.51 / FGSC 9923 / NRRL Y-1056</strain>
    </source>
</reference>
<dbReference type="FunCoup" id="Q751K2">
    <property type="interactions" value="296"/>
</dbReference>
<comment type="subcellular location">
    <subcellularLocation>
        <location evidence="1 9">Nucleus</location>
    </subcellularLocation>
</comment>
<sequence length="168" mass="18793">MLPLYLLTNAKGQKLFIELKNGETIEGELVNVDNWMNLTLQSVVHAGSDQTLQLPEIYVRGSFIKYIRLQDDIIEKVKQQLNSGKDGSGSNGQQRDRDGRRYNGRREGNAGGRFGNQEHQRKRGGGFQRRDGQYGGSRRGRSGQSGGAGFVQYQQSQQWQSSASQVQS</sequence>
<comment type="subunit">
    <text evidence="9">LSm subunits form a heteromer with a doughnut shape.</text>
</comment>
<feature type="compositionally biased region" description="Low complexity" evidence="10">
    <location>
        <begin position="152"/>
        <end position="168"/>
    </location>
</feature>
<dbReference type="CDD" id="cd01723">
    <property type="entry name" value="LSm4"/>
    <property type="match status" value="1"/>
</dbReference>
<dbReference type="RefSeq" id="NP_986371.1">
    <property type="nucleotide sequence ID" value="NM_211433.1"/>
</dbReference>
<evidence type="ECO:0000313" key="13">
    <source>
        <dbReference type="Proteomes" id="UP000000591"/>
    </source>
</evidence>
<feature type="compositionally biased region" description="Basic and acidic residues" evidence="10">
    <location>
        <begin position="94"/>
        <end position="108"/>
    </location>
</feature>
<evidence type="ECO:0000256" key="1">
    <source>
        <dbReference type="ARBA" id="ARBA00004123"/>
    </source>
</evidence>
<feature type="domain" description="Sm" evidence="11">
    <location>
        <begin position="2"/>
        <end position="73"/>
    </location>
</feature>
<dbReference type="InParanoid" id="Q751K2"/>
<keyword evidence="3 9" id="KW-0507">mRNA processing</keyword>
<feature type="region of interest" description="Disordered" evidence="10">
    <location>
        <begin position="80"/>
        <end position="168"/>
    </location>
</feature>
<evidence type="ECO:0000256" key="3">
    <source>
        <dbReference type="ARBA" id="ARBA00022664"/>
    </source>
</evidence>
<dbReference type="GO" id="GO:0017070">
    <property type="term" value="F:U6 snRNA binding"/>
    <property type="evidence" value="ECO:0000318"/>
    <property type="project" value="GO_Central"/>
</dbReference>
<keyword evidence="4 9" id="KW-0747">Spliceosome</keyword>
<organism evidence="12 13">
    <name type="scientific">Eremothecium gossypii (strain ATCC 10895 / CBS 109.51 / FGSC 9923 / NRRL Y-1056)</name>
    <name type="common">Yeast</name>
    <name type="synonym">Ashbya gossypii</name>
    <dbReference type="NCBI Taxonomy" id="284811"/>
    <lineage>
        <taxon>Eukaryota</taxon>
        <taxon>Fungi</taxon>
        <taxon>Dikarya</taxon>
        <taxon>Ascomycota</taxon>
        <taxon>Saccharomycotina</taxon>
        <taxon>Saccharomycetes</taxon>
        <taxon>Saccharomycetales</taxon>
        <taxon>Saccharomycetaceae</taxon>
        <taxon>Eremothecium</taxon>
    </lineage>
</organism>
<dbReference type="GO" id="GO:0000956">
    <property type="term" value="P:nuclear-transcribed mRNA catabolic process"/>
    <property type="evidence" value="ECO:0007669"/>
    <property type="project" value="UniProtKB-UniRule"/>
</dbReference>
<evidence type="ECO:0000256" key="2">
    <source>
        <dbReference type="ARBA" id="ARBA00006850"/>
    </source>
</evidence>
<proteinExistence type="inferred from homology"/>
<dbReference type="EMBL" id="AE016820">
    <property type="protein sequence ID" value="AAS54195.1"/>
    <property type="molecule type" value="Genomic_DNA"/>
</dbReference>
<gene>
    <name evidence="9" type="primary">LSM4</name>
    <name evidence="12" type="ORF">AGOS_AGL296W</name>
</gene>
<dbReference type="InterPro" id="IPR047575">
    <property type="entry name" value="Sm"/>
</dbReference>
<dbReference type="AlphaFoldDB" id="Q751K2"/>
<evidence type="ECO:0000256" key="5">
    <source>
        <dbReference type="ARBA" id="ARBA00022884"/>
    </source>
</evidence>
<name>Q751K2_EREGS</name>
<dbReference type="Gene3D" id="2.30.30.100">
    <property type="match status" value="1"/>
</dbReference>
<keyword evidence="7 9" id="KW-0539">Nucleus</keyword>
<dbReference type="InterPro" id="IPR001163">
    <property type="entry name" value="Sm_dom_euk/arc"/>
</dbReference>
<dbReference type="STRING" id="284811.Q751K2"/>
<evidence type="ECO:0000313" key="12">
    <source>
        <dbReference type="EMBL" id="AAS54195.1"/>
    </source>
</evidence>
<dbReference type="GO" id="GO:0005681">
    <property type="term" value="C:spliceosomal complex"/>
    <property type="evidence" value="ECO:0007669"/>
    <property type="project" value="UniProtKB-UniRule"/>
</dbReference>
<evidence type="ECO:0000256" key="9">
    <source>
        <dbReference type="RuleBase" id="RU365049"/>
    </source>
</evidence>
<keyword evidence="13" id="KW-1185">Reference proteome</keyword>
<evidence type="ECO:0000256" key="4">
    <source>
        <dbReference type="ARBA" id="ARBA00022728"/>
    </source>
</evidence>
<dbReference type="GO" id="GO:0033962">
    <property type="term" value="P:P-body assembly"/>
    <property type="evidence" value="ECO:0000318"/>
    <property type="project" value="GO_Central"/>
</dbReference>
<accession>Q751K2</accession>
<keyword evidence="6 9" id="KW-0508">mRNA splicing</keyword>
<dbReference type="OrthoDB" id="747253at2759"/>
<dbReference type="FunFam" id="2.30.30.100:FF:000064">
    <property type="entry name" value="U6 snRNA-associated Sm-like protein LSm4"/>
    <property type="match status" value="1"/>
</dbReference>
<dbReference type="PANTHER" id="PTHR23338">
    <property type="entry name" value="SMALL NUCLEAR RIBONUCLEOPROTEIN SM"/>
    <property type="match status" value="1"/>
</dbReference>
<evidence type="ECO:0000256" key="6">
    <source>
        <dbReference type="ARBA" id="ARBA00023187"/>
    </source>
</evidence>
<dbReference type="OMA" id="VACDAWM"/>
<comment type="similarity">
    <text evidence="2 9">Belongs to the snRNP Sm proteins family.</text>
</comment>
<dbReference type="Pfam" id="PF01423">
    <property type="entry name" value="LSM"/>
    <property type="match status" value="1"/>
</dbReference>
<dbReference type="GO" id="GO:0005688">
    <property type="term" value="C:U6 snRNP"/>
    <property type="evidence" value="ECO:0000318"/>
    <property type="project" value="GO_Central"/>
</dbReference>
<evidence type="ECO:0000259" key="11">
    <source>
        <dbReference type="PROSITE" id="PS52002"/>
    </source>
</evidence>
<dbReference type="InterPro" id="IPR034101">
    <property type="entry name" value="Lsm4"/>
</dbReference>
<dbReference type="InterPro" id="IPR010920">
    <property type="entry name" value="LSM_dom_sf"/>
</dbReference>
<evidence type="ECO:0000256" key="10">
    <source>
        <dbReference type="SAM" id="MobiDB-lite"/>
    </source>
</evidence>
<comment type="function">
    <text evidence="9">Binds specifically to the 3'-terminal U-tract of U6 snRNA.</text>
</comment>
<feature type="compositionally biased region" description="Gly residues" evidence="10">
    <location>
        <begin position="133"/>
        <end position="149"/>
    </location>
</feature>
<reference evidence="13" key="2">
    <citation type="journal article" date="2013" name="G3 (Bethesda)">
        <title>Genomes of Ashbya fungi isolated from insects reveal four mating-type loci, numerous translocations, lack of transposons, and distinct gene duplications.</title>
        <authorList>
            <person name="Dietrich F.S."/>
            <person name="Voegeli S."/>
            <person name="Kuo S."/>
            <person name="Philippsen P."/>
        </authorList>
    </citation>
    <scope>GENOME REANNOTATION</scope>
    <source>
        <strain evidence="13">ATCC 10895 / CBS 109.51 / FGSC 9923 / NRRL Y-1056</strain>
    </source>
</reference>
<dbReference type="GO" id="GO:0000932">
    <property type="term" value="C:P-body"/>
    <property type="evidence" value="ECO:0000318"/>
    <property type="project" value="GO_Central"/>
</dbReference>
<dbReference type="GeneID" id="4622664"/>
<keyword evidence="5 9" id="KW-0694">RNA-binding</keyword>
<dbReference type="GO" id="GO:0000387">
    <property type="term" value="P:spliceosomal snRNP assembly"/>
    <property type="evidence" value="ECO:0000318"/>
    <property type="project" value="GO_Central"/>
</dbReference>
<dbReference type="PROSITE" id="PS52002">
    <property type="entry name" value="SM"/>
    <property type="match status" value="1"/>
</dbReference>
<dbReference type="KEGG" id="ago:AGOS_AGL296W"/>
<evidence type="ECO:0000256" key="8">
    <source>
        <dbReference type="ARBA" id="ARBA00023274"/>
    </source>
</evidence>
<dbReference type="SMART" id="SM00651">
    <property type="entry name" value="Sm"/>
    <property type="match status" value="1"/>
</dbReference>
<evidence type="ECO:0000256" key="7">
    <source>
        <dbReference type="ARBA" id="ARBA00023242"/>
    </source>
</evidence>
<dbReference type="eggNOG" id="KOG3293">
    <property type="taxonomic scope" value="Eukaryota"/>
</dbReference>
<dbReference type="SUPFAM" id="SSF50182">
    <property type="entry name" value="Sm-like ribonucleoproteins"/>
    <property type="match status" value="1"/>
</dbReference>